<evidence type="ECO:0000256" key="3">
    <source>
        <dbReference type="ARBA" id="ARBA00022801"/>
    </source>
</evidence>
<dbReference type="GO" id="GO:0016788">
    <property type="term" value="F:hydrolase activity, acting on ester bonds"/>
    <property type="evidence" value="ECO:0007669"/>
    <property type="project" value="InterPro"/>
</dbReference>
<keyword evidence="3" id="KW-0378">Hydrolase</keyword>
<comment type="cofactor">
    <cofactor evidence="1">
        <name>Zn(2+)</name>
        <dbReference type="ChEBI" id="CHEBI:29105"/>
    </cofactor>
</comment>
<dbReference type="Pfam" id="PF24827">
    <property type="entry name" value="AstE_AspA_cat"/>
    <property type="match status" value="1"/>
</dbReference>
<name>A0A1N6D1Z6_9SPHN</name>
<accession>A0A1N6D1Z6</accession>
<evidence type="ECO:0000256" key="1">
    <source>
        <dbReference type="ARBA" id="ARBA00001947"/>
    </source>
</evidence>
<reference evidence="9" key="1">
    <citation type="submission" date="2016-11" db="EMBL/GenBank/DDBJ databases">
        <authorList>
            <person name="Varghese N."/>
            <person name="Submissions S."/>
        </authorList>
    </citation>
    <scope>NUCLEOTIDE SEQUENCE [LARGE SCALE GENOMIC DNA]</scope>
    <source>
        <strain evidence="9">DSM 22363</strain>
    </source>
</reference>
<keyword evidence="6" id="KW-0732">Signal</keyword>
<dbReference type="Proteomes" id="UP000185192">
    <property type="component" value="Unassembled WGS sequence"/>
</dbReference>
<evidence type="ECO:0000259" key="7">
    <source>
        <dbReference type="Pfam" id="PF24827"/>
    </source>
</evidence>
<dbReference type="SUPFAM" id="SSF53187">
    <property type="entry name" value="Zn-dependent exopeptidases"/>
    <property type="match status" value="1"/>
</dbReference>
<dbReference type="Gene3D" id="3.40.630.10">
    <property type="entry name" value="Zn peptidases"/>
    <property type="match status" value="1"/>
</dbReference>
<dbReference type="GO" id="GO:0016811">
    <property type="term" value="F:hydrolase activity, acting on carbon-nitrogen (but not peptide) bonds, in linear amides"/>
    <property type="evidence" value="ECO:0007669"/>
    <property type="project" value="InterPro"/>
</dbReference>
<dbReference type="AlphaFoldDB" id="A0A1N6D1Z6"/>
<protein>
    <recommendedName>
        <fullName evidence="7">Succinylglutamate desuccinylase/Aspartoacylase catalytic domain-containing protein</fullName>
    </recommendedName>
</protein>
<feature type="compositionally biased region" description="Polar residues" evidence="5">
    <location>
        <begin position="130"/>
        <end position="141"/>
    </location>
</feature>
<feature type="domain" description="Succinylglutamate desuccinylase/Aspartoacylase catalytic" evidence="7">
    <location>
        <begin position="68"/>
        <end position="258"/>
    </location>
</feature>
<dbReference type="STRING" id="1123272.SAMN02745824_1444"/>
<evidence type="ECO:0000256" key="4">
    <source>
        <dbReference type="ARBA" id="ARBA00022833"/>
    </source>
</evidence>
<dbReference type="PIRSF" id="PIRSF039012">
    <property type="entry name" value="ASP"/>
    <property type="match status" value="1"/>
</dbReference>
<dbReference type="InterPro" id="IPR043795">
    <property type="entry name" value="N-alpha-Ac-DABA-like"/>
</dbReference>
<feature type="region of interest" description="Disordered" evidence="5">
    <location>
        <begin position="120"/>
        <end position="141"/>
    </location>
</feature>
<organism evidence="8 9">
    <name type="scientific">Parasphingorhabdus marina DSM 22363</name>
    <dbReference type="NCBI Taxonomy" id="1123272"/>
    <lineage>
        <taxon>Bacteria</taxon>
        <taxon>Pseudomonadati</taxon>
        <taxon>Pseudomonadota</taxon>
        <taxon>Alphaproteobacteria</taxon>
        <taxon>Sphingomonadales</taxon>
        <taxon>Sphingomonadaceae</taxon>
        <taxon>Parasphingorhabdus</taxon>
    </lineage>
</organism>
<dbReference type="InterPro" id="IPR053138">
    <property type="entry name" value="N-alpha-Ac-DABA_deacetylase"/>
</dbReference>
<dbReference type="PANTHER" id="PTHR37326:SF1">
    <property type="entry name" value="BLL3975 PROTEIN"/>
    <property type="match status" value="1"/>
</dbReference>
<dbReference type="OrthoDB" id="9782876at2"/>
<dbReference type="CDD" id="cd18174">
    <property type="entry name" value="M14_ASTE_ASPA_like"/>
    <property type="match status" value="1"/>
</dbReference>
<sequence>MHLFRSFLLALFTLIAVPALAAESQPFAIGDQTIAPGTRADFRLTVPALGDEPGTFIPVTVLHGHAAGPVLAAVSGVHGFEFPPIIAADRLADRIDPADLTGTLILVRIANIPSYEGKSPHLNPVDGKNLNRSFPGSPTGTSTERIADILSREVVARADFLLDLHCGDGAEFLEPFVGVYGGPLATDFELARKVGEGFGFPNLVRYSMNTQQQVDTGRSLNRQGVASGIPTVLVEFGQNGRRDEKFIAGIVTGVENAMGILGIWDKPQHNVPPVLRLFEGTTAARASHSGLFYPVDPERRYLFKGDLIGTIRDYAGKEVERIYSPIDGYALYGIQGPPVREGWGVVTIGIPTDRF</sequence>
<evidence type="ECO:0000313" key="9">
    <source>
        <dbReference type="Proteomes" id="UP000185192"/>
    </source>
</evidence>
<evidence type="ECO:0000256" key="6">
    <source>
        <dbReference type="SAM" id="SignalP"/>
    </source>
</evidence>
<proteinExistence type="predicted"/>
<dbReference type="EMBL" id="FSQW01000001">
    <property type="protein sequence ID" value="SIN64840.1"/>
    <property type="molecule type" value="Genomic_DNA"/>
</dbReference>
<dbReference type="GO" id="GO:0046872">
    <property type="term" value="F:metal ion binding"/>
    <property type="evidence" value="ECO:0007669"/>
    <property type="project" value="UniProtKB-KW"/>
</dbReference>
<feature type="signal peptide" evidence="6">
    <location>
        <begin position="1"/>
        <end position="21"/>
    </location>
</feature>
<gene>
    <name evidence="8" type="ORF">SAMN02745824_1444</name>
</gene>
<dbReference type="PANTHER" id="PTHR37326">
    <property type="entry name" value="BLL3975 PROTEIN"/>
    <property type="match status" value="1"/>
</dbReference>
<dbReference type="InterPro" id="IPR055438">
    <property type="entry name" value="AstE_AspA_cat"/>
</dbReference>
<evidence type="ECO:0000313" key="8">
    <source>
        <dbReference type="EMBL" id="SIN64840.1"/>
    </source>
</evidence>
<evidence type="ECO:0000256" key="2">
    <source>
        <dbReference type="ARBA" id="ARBA00022723"/>
    </source>
</evidence>
<keyword evidence="2" id="KW-0479">Metal-binding</keyword>
<evidence type="ECO:0000256" key="5">
    <source>
        <dbReference type="SAM" id="MobiDB-lite"/>
    </source>
</evidence>
<keyword evidence="9" id="KW-1185">Reference proteome</keyword>
<dbReference type="RefSeq" id="WP_074204361.1">
    <property type="nucleotide sequence ID" value="NZ_FSQW01000001.1"/>
</dbReference>
<feature type="chain" id="PRO_5012071171" description="Succinylglutamate desuccinylase/Aspartoacylase catalytic domain-containing protein" evidence="6">
    <location>
        <begin position="22"/>
        <end position="355"/>
    </location>
</feature>
<keyword evidence="4" id="KW-0862">Zinc</keyword>